<sequence length="477" mass="55076">MAKSSSIFRLFDLPPEIRDTIYFHLTDISREPLKPDFKTQLLFPAPSVSFNYTYRPPSGLVTSHVALSIYYPTTPPKYSLLPVLQSCQKLRSEFQRYIKVLQRKSGGGPNPLGYTLDLESYHSEIFLKWTRIQVPPEPPYNIIPEFRINYNVMNLRRKYDNGLRFHSDGRLWDEGLALFNVLNDFFHHGPQGFYIPSINGGDDGGKCHSMVIEKLVLNVKLVRSPELIRLYEMVKKGVVEAGPDSLSEAALHKFSMEMKDLECRILKGFADWMSKFLDVGHLDGRVGKVQILWDGADEWDIPLTLVAEDQEDVTPVHRMKARFDLTGTEKRERITEPEGWEKCVWGRKWNFQVRQHGPLWTDRWVESDGVWVPPAEVPRDPVPVLVQHASANTPDQGLDLLLRLQDEVEEALEHYEGREDSPTTERAKREEASPEHEQFGYETESMRTEAPKKPKDHEMDISIPLNYLLSTMMFFNS</sequence>
<dbReference type="EMBL" id="WIQZ01000031">
    <property type="protein sequence ID" value="KAF3135773.1"/>
    <property type="molecule type" value="Genomic_DNA"/>
</dbReference>
<dbReference type="AlphaFoldDB" id="A0A7C8NVU6"/>
<comment type="caution">
    <text evidence="2">The sequence shown here is derived from an EMBL/GenBank/DDBJ whole genome shotgun (WGS) entry which is preliminary data.</text>
</comment>
<name>A0A7C8NVU6_ORBOL</name>
<evidence type="ECO:0000313" key="2">
    <source>
        <dbReference type="EMBL" id="KAF3135773.1"/>
    </source>
</evidence>
<reference evidence="2 3" key="1">
    <citation type="submission" date="2019-06" db="EMBL/GenBank/DDBJ databases">
        <authorList>
            <person name="Palmer J.M."/>
        </authorList>
    </citation>
    <scope>NUCLEOTIDE SEQUENCE [LARGE SCALE GENOMIC DNA]</scope>
    <source>
        <strain evidence="2 3">TWF703</strain>
    </source>
</reference>
<proteinExistence type="predicted"/>
<gene>
    <name evidence="2" type="ORF">TWF703_005868</name>
</gene>
<accession>A0A7C8NVU6</accession>
<evidence type="ECO:0000313" key="3">
    <source>
        <dbReference type="Proteomes" id="UP000480548"/>
    </source>
</evidence>
<organism evidence="2 3">
    <name type="scientific">Orbilia oligospora</name>
    <name type="common">Nematode-trapping fungus</name>
    <name type="synonym">Arthrobotrys oligospora</name>
    <dbReference type="NCBI Taxonomy" id="2813651"/>
    <lineage>
        <taxon>Eukaryota</taxon>
        <taxon>Fungi</taxon>
        <taxon>Dikarya</taxon>
        <taxon>Ascomycota</taxon>
        <taxon>Pezizomycotina</taxon>
        <taxon>Orbiliomycetes</taxon>
        <taxon>Orbiliales</taxon>
        <taxon>Orbiliaceae</taxon>
        <taxon>Orbilia</taxon>
    </lineage>
</organism>
<dbReference type="Proteomes" id="UP000480548">
    <property type="component" value="Unassembled WGS sequence"/>
</dbReference>
<evidence type="ECO:0000256" key="1">
    <source>
        <dbReference type="SAM" id="MobiDB-lite"/>
    </source>
</evidence>
<protein>
    <submittedName>
        <fullName evidence="2">Uncharacterized protein</fullName>
    </submittedName>
</protein>
<feature type="region of interest" description="Disordered" evidence="1">
    <location>
        <begin position="413"/>
        <end position="457"/>
    </location>
</feature>